<accession>A0A9N8PWG9</accession>
<dbReference type="SUPFAM" id="SSF50129">
    <property type="entry name" value="GroES-like"/>
    <property type="match status" value="1"/>
</dbReference>
<evidence type="ECO:0000313" key="3">
    <source>
        <dbReference type="EMBL" id="CAD0113698.1"/>
    </source>
</evidence>
<dbReference type="CDD" id="cd08276">
    <property type="entry name" value="MDR7"/>
    <property type="match status" value="1"/>
</dbReference>
<dbReference type="Proteomes" id="UP000745764">
    <property type="component" value="Unassembled WGS sequence"/>
</dbReference>
<dbReference type="InterPro" id="IPR036291">
    <property type="entry name" value="NAD(P)-bd_dom_sf"/>
</dbReference>
<dbReference type="Gene3D" id="3.90.180.10">
    <property type="entry name" value="Medium-chain alcohol dehydrogenases, catalytic domain"/>
    <property type="match status" value="1"/>
</dbReference>
<dbReference type="AlphaFoldDB" id="A0A9N8PWG9"/>
<comment type="caution">
    <text evidence="3">The sequence shown here is derived from an EMBL/GenBank/DDBJ whole genome shotgun (WGS) entry which is preliminary data.</text>
</comment>
<dbReference type="Pfam" id="PF13602">
    <property type="entry name" value="ADH_zinc_N_2"/>
    <property type="match status" value="1"/>
</dbReference>
<keyword evidence="4" id="KW-1185">Reference proteome</keyword>
<feature type="domain" description="Enoyl reductase (ER)" evidence="2">
    <location>
        <begin position="16"/>
        <end position="340"/>
    </location>
</feature>
<organism evidence="3 4">
    <name type="scientific">Aureobasidium uvarum</name>
    <dbReference type="NCBI Taxonomy" id="2773716"/>
    <lineage>
        <taxon>Eukaryota</taxon>
        <taxon>Fungi</taxon>
        <taxon>Dikarya</taxon>
        <taxon>Ascomycota</taxon>
        <taxon>Pezizomycotina</taxon>
        <taxon>Dothideomycetes</taxon>
        <taxon>Dothideomycetidae</taxon>
        <taxon>Dothideales</taxon>
        <taxon>Saccotheciaceae</taxon>
        <taxon>Aureobasidium</taxon>
    </lineage>
</organism>
<dbReference type="InterPro" id="IPR020843">
    <property type="entry name" value="ER"/>
</dbReference>
<proteinExistence type="predicted"/>
<feature type="non-terminal residue" evidence="3">
    <location>
        <position position="1"/>
    </location>
</feature>
<reference evidence="3" key="1">
    <citation type="submission" date="2020-06" db="EMBL/GenBank/DDBJ databases">
        <authorList>
            <person name="Onetto C."/>
        </authorList>
    </citation>
    <scope>NUCLEOTIDE SEQUENCE</scope>
</reference>
<feature type="compositionally biased region" description="Polar residues" evidence="1">
    <location>
        <begin position="1"/>
        <end position="17"/>
    </location>
</feature>
<dbReference type="InterPro" id="IPR052711">
    <property type="entry name" value="Zinc_ADH-like"/>
</dbReference>
<evidence type="ECO:0000259" key="2">
    <source>
        <dbReference type="SMART" id="SM00829"/>
    </source>
</evidence>
<gene>
    <name evidence="3" type="ORF">AWRI4620_LOCUS7953</name>
</gene>
<dbReference type="EMBL" id="CAINUL010000016">
    <property type="protein sequence ID" value="CAD0113698.1"/>
    <property type="molecule type" value="Genomic_DNA"/>
</dbReference>
<dbReference type="PANTHER" id="PTHR45033">
    <property type="match status" value="1"/>
</dbReference>
<dbReference type="GO" id="GO:0016491">
    <property type="term" value="F:oxidoreductase activity"/>
    <property type="evidence" value="ECO:0007669"/>
    <property type="project" value="InterPro"/>
</dbReference>
<dbReference type="PANTHER" id="PTHR45033:SF1">
    <property type="entry name" value="OXIDOREDUCTASE (EUROFUNG)"/>
    <property type="match status" value="1"/>
</dbReference>
<dbReference type="Pfam" id="PF08240">
    <property type="entry name" value="ADH_N"/>
    <property type="match status" value="1"/>
</dbReference>
<name>A0A9N8PWG9_9PEZI</name>
<dbReference type="OrthoDB" id="3509362at2759"/>
<evidence type="ECO:0000256" key="1">
    <source>
        <dbReference type="SAM" id="MobiDB-lite"/>
    </source>
</evidence>
<protein>
    <recommendedName>
        <fullName evidence="2">Enoyl reductase (ER) domain-containing protein</fullName>
    </recommendedName>
</protein>
<dbReference type="Gene3D" id="3.40.50.720">
    <property type="entry name" value="NAD(P)-binding Rossmann-like Domain"/>
    <property type="match status" value="1"/>
</dbReference>
<dbReference type="InterPro" id="IPR013154">
    <property type="entry name" value="ADH-like_N"/>
</dbReference>
<dbReference type="SMART" id="SM00829">
    <property type="entry name" value="PKS_ER"/>
    <property type="match status" value="1"/>
</dbReference>
<sequence>MAQPTQNKQWLTNQDGSSKLYRGETSVPQPGEKEVLVKIQAVSLNYRDTEVADGLYNHHKSLNEDTKAVVVASDMCGTIVKAGPGASLKEGQRVASIFLQTHQTGQVQESDMASGMGLPLEGVLQEYRVFPDTALVTVPDYLSNEEAATLPIAGVTAFMAMNWNQPMGKPVSNPETTVLFQGTGGVSISGLQIAKACGLKTRQLGADCTINYKKFPNWSEKAMEFTKGKGVDIILECGGAQTVRQSFDSIAFGGLISSIGYLSGKQDTESDALNINVLALRRNVTLKGHINGPKDRFEDLLQLYAEKQIHPVVDKVFSFDEAKDAMQYLAKGGHFGKVVIKVA</sequence>
<feature type="region of interest" description="Disordered" evidence="1">
    <location>
        <begin position="1"/>
        <end position="27"/>
    </location>
</feature>
<dbReference type="SUPFAM" id="SSF51735">
    <property type="entry name" value="NAD(P)-binding Rossmann-fold domains"/>
    <property type="match status" value="1"/>
</dbReference>
<evidence type="ECO:0000313" key="4">
    <source>
        <dbReference type="Proteomes" id="UP000745764"/>
    </source>
</evidence>
<dbReference type="InterPro" id="IPR011032">
    <property type="entry name" value="GroES-like_sf"/>
</dbReference>